<reference evidence="1 2" key="1">
    <citation type="submission" date="2013-11" db="EMBL/GenBank/DDBJ databases">
        <title>Genome sequencing of Stegodyphus mimosarum.</title>
        <authorList>
            <person name="Bechsgaard J."/>
        </authorList>
    </citation>
    <scope>NUCLEOTIDE SEQUENCE [LARGE SCALE GENOMIC DNA]</scope>
</reference>
<keyword evidence="2" id="KW-1185">Reference proteome</keyword>
<evidence type="ECO:0000313" key="1">
    <source>
        <dbReference type="EMBL" id="KFM83125.1"/>
    </source>
</evidence>
<feature type="non-terminal residue" evidence="1">
    <location>
        <position position="107"/>
    </location>
</feature>
<sequence>MMITNVKSVSVDLMEFAFLISTERNNANAMKDTRQFMESVKNATAVMVIVPSVHTEKDIACAMKVSENLMEHAKNATVVFTEHAPSKLMERSTACVWKDLQNLREPA</sequence>
<proteinExistence type="predicted"/>
<evidence type="ECO:0000313" key="2">
    <source>
        <dbReference type="Proteomes" id="UP000054359"/>
    </source>
</evidence>
<dbReference type="EMBL" id="KL811383">
    <property type="protein sequence ID" value="KFM83125.1"/>
    <property type="molecule type" value="Genomic_DNA"/>
</dbReference>
<accession>A0A087V0I6</accession>
<gene>
    <name evidence="1" type="ORF">X975_02149</name>
</gene>
<dbReference type="AlphaFoldDB" id="A0A087V0I6"/>
<dbReference type="Proteomes" id="UP000054359">
    <property type="component" value="Unassembled WGS sequence"/>
</dbReference>
<protein>
    <submittedName>
        <fullName evidence="1">Uncharacterized protein</fullName>
    </submittedName>
</protein>
<organism evidence="1 2">
    <name type="scientific">Stegodyphus mimosarum</name>
    <name type="common">African social velvet spider</name>
    <dbReference type="NCBI Taxonomy" id="407821"/>
    <lineage>
        <taxon>Eukaryota</taxon>
        <taxon>Metazoa</taxon>
        <taxon>Ecdysozoa</taxon>
        <taxon>Arthropoda</taxon>
        <taxon>Chelicerata</taxon>
        <taxon>Arachnida</taxon>
        <taxon>Araneae</taxon>
        <taxon>Araneomorphae</taxon>
        <taxon>Entelegynae</taxon>
        <taxon>Eresoidea</taxon>
        <taxon>Eresidae</taxon>
        <taxon>Stegodyphus</taxon>
    </lineage>
</organism>
<name>A0A087V0I6_STEMI</name>